<evidence type="ECO:0000256" key="2">
    <source>
        <dbReference type="SAM" id="Phobius"/>
    </source>
</evidence>
<protein>
    <submittedName>
        <fullName evidence="3">Uncharacterized protein</fullName>
    </submittedName>
</protein>
<keyword evidence="2" id="KW-1133">Transmembrane helix</keyword>
<feature type="transmembrane region" description="Helical" evidence="2">
    <location>
        <begin position="56"/>
        <end position="79"/>
    </location>
</feature>
<gene>
    <name evidence="3" type="ORF">IPOD504_LOCUS12951</name>
</gene>
<name>A0ABN8IRE5_9NEOP</name>
<evidence type="ECO:0000313" key="4">
    <source>
        <dbReference type="Proteomes" id="UP000837857"/>
    </source>
</evidence>
<feature type="compositionally biased region" description="Pro residues" evidence="1">
    <location>
        <begin position="111"/>
        <end position="120"/>
    </location>
</feature>
<keyword evidence="4" id="KW-1185">Reference proteome</keyword>
<feature type="compositionally biased region" description="Low complexity" evidence="1">
    <location>
        <begin position="121"/>
        <end position="138"/>
    </location>
</feature>
<proteinExistence type="predicted"/>
<organism evidence="3 4">
    <name type="scientific">Iphiclides podalirius</name>
    <name type="common">scarce swallowtail</name>
    <dbReference type="NCBI Taxonomy" id="110791"/>
    <lineage>
        <taxon>Eukaryota</taxon>
        <taxon>Metazoa</taxon>
        <taxon>Ecdysozoa</taxon>
        <taxon>Arthropoda</taxon>
        <taxon>Hexapoda</taxon>
        <taxon>Insecta</taxon>
        <taxon>Pterygota</taxon>
        <taxon>Neoptera</taxon>
        <taxon>Endopterygota</taxon>
        <taxon>Lepidoptera</taxon>
        <taxon>Glossata</taxon>
        <taxon>Ditrysia</taxon>
        <taxon>Papilionoidea</taxon>
        <taxon>Papilionidae</taxon>
        <taxon>Papilioninae</taxon>
        <taxon>Iphiclides</taxon>
    </lineage>
</organism>
<evidence type="ECO:0000313" key="3">
    <source>
        <dbReference type="EMBL" id="CAH2064905.1"/>
    </source>
</evidence>
<feature type="region of interest" description="Disordered" evidence="1">
    <location>
        <begin position="169"/>
        <end position="195"/>
    </location>
</feature>
<feature type="non-terminal residue" evidence="3">
    <location>
        <position position="592"/>
    </location>
</feature>
<evidence type="ECO:0000256" key="1">
    <source>
        <dbReference type="SAM" id="MobiDB-lite"/>
    </source>
</evidence>
<accession>A0ABN8IRE5</accession>
<feature type="region of interest" description="Disordered" evidence="1">
    <location>
        <begin position="106"/>
        <end position="154"/>
    </location>
</feature>
<dbReference type="Proteomes" id="UP000837857">
    <property type="component" value="Chromosome 30"/>
</dbReference>
<keyword evidence="2" id="KW-0472">Membrane</keyword>
<sequence>MIRYECEKRPGSSNSCGRSPAPQWAYGTGERARRPLPPRPIPCDVVPAKPTVPLKVWIIASASCFAVCAVLVLATVVVTQWGASERYPMVEPLVIQTPISAEPMYANPRPMLVPPQPTPKPQSTQPTHKPQPTQPAATELPTTPEDSDNEIQSPILEKLSIFKNAVGREKTKKTEDGSLASKPQLHPLHDTTLQHQERRIEKKDQAVYPGRMPHQKPTAQTTIVPGMRRQDADYYEEYYNDENLYEDYMQSNTMTSYLIEKVQELHEWITSDPDLKAGEGKGERSGDEFGQVLRALNDSLVAGDASIVMGKLKEIYLGDGVALSNRSRKAILGNGTDLLSFGILTLDVILLHNIQLMAWENQEAARVKMLKDPDVFAFNALFLEPGKVEAKRNEVYRHHENLASKRQNRPETAQEFDFGKNLLENVLEIGMSTARAAIHLGRAYRNTKLVLAQLSTRGGQGQLPRIDGAAQAIDRLQSSYGREGKEAGDDRAVYTDLDCIWTLYCKNLAATSTLNAPYGTMARINGLALRLLTGQLTAERALPAALHEALTGRADLPCARMLPRCSKVNAAAVVMDSIILPAKKVQSSNRAR</sequence>
<feature type="region of interest" description="Disordered" evidence="1">
    <location>
        <begin position="8"/>
        <end position="39"/>
    </location>
</feature>
<keyword evidence="2" id="KW-0812">Transmembrane</keyword>
<dbReference type="EMBL" id="OW152842">
    <property type="protein sequence ID" value="CAH2064905.1"/>
    <property type="molecule type" value="Genomic_DNA"/>
</dbReference>
<reference evidence="3" key="1">
    <citation type="submission" date="2022-03" db="EMBL/GenBank/DDBJ databases">
        <authorList>
            <person name="Martin H S."/>
        </authorList>
    </citation>
    <scope>NUCLEOTIDE SEQUENCE</scope>
</reference>